<reference evidence="1" key="1">
    <citation type="submission" date="2016-04" db="EMBL/GenBank/DDBJ databases">
        <authorList>
            <person name="Evans L.H."/>
            <person name="Alamgir A."/>
            <person name="Owens N."/>
            <person name="Weber N.D."/>
            <person name="Virtaneva K."/>
            <person name="Barbian K."/>
            <person name="Babar A."/>
            <person name="Rosenke K."/>
        </authorList>
    </citation>
    <scope>NUCLEOTIDE SEQUENCE</scope>
    <source>
        <strain evidence="1">92-2</strain>
    </source>
</reference>
<sequence>MTAPAPQDCNVVLTVGNSLMGDDGAGPLLCERMEANPVPGWTVVDGGSMPENVTYSVKAMKPRRLLIVDVATLGLAPGEMRFVDKERIRSMGIASTHNMPLSFIMDELEREIEQVVFLGIQPQEVGFCLPVTDAVQHAVERIHAGLADGLGDIPWLA</sequence>
<dbReference type="EMBL" id="FLUP01000001">
    <property type="protein sequence ID" value="SBV94096.1"/>
    <property type="molecule type" value="Genomic_DNA"/>
</dbReference>
<dbReference type="GO" id="GO:0004175">
    <property type="term" value="F:endopeptidase activity"/>
    <property type="evidence" value="ECO:0007669"/>
    <property type="project" value="TreeGrafter"/>
</dbReference>
<dbReference type="Gene3D" id="3.40.50.1450">
    <property type="entry name" value="HybD-like"/>
    <property type="match status" value="1"/>
</dbReference>
<dbReference type="InterPro" id="IPR000671">
    <property type="entry name" value="Peptidase_A31"/>
</dbReference>
<proteinExistence type="predicted"/>
<dbReference type="CDD" id="cd06067">
    <property type="entry name" value="H2MP_MemB-H2evol"/>
    <property type="match status" value="1"/>
</dbReference>
<dbReference type="InterPro" id="IPR023430">
    <property type="entry name" value="Pept_HybD-like_dom_sf"/>
</dbReference>
<dbReference type="AlphaFoldDB" id="A0A212J3R1"/>
<dbReference type="Pfam" id="PF01750">
    <property type="entry name" value="HycI"/>
    <property type="match status" value="1"/>
</dbReference>
<dbReference type="EC" id="3.4.-.-" evidence="1"/>
<keyword evidence="1" id="KW-0378">Hydrolase</keyword>
<dbReference type="GO" id="GO:0008047">
    <property type="term" value="F:enzyme activator activity"/>
    <property type="evidence" value="ECO:0007669"/>
    <property type="project" value="InterPro"/>
</dbReference>
<dbReference type="PANTHER" id="PTHR30302">
    <property type="entry name" value="HYDROGENASE 1 MATURATION PROTEASE"/>
    <property type="match status" value="1"/>
</dbReference>
<keyword evidence="1" id="KW-0645">Protease</keyword>
<dbReference type="NCBIfam" id="TIGR00142">
    <property type="entry name" value="hycI"/>
    <property type="match status" value="1"/>
</dbReference>
<accession>A0A212J3R1</accession>
<dbReference type="RefSeq" id="WP_215647026.1">
    <property type="nucleotide sequence ID" value="NZ_LT598928.1"/>
</dbReference>
<organism evidence="1">
    <name type="scientific">uncultured Desulfovibrio sp</name>
    <dbReference type="NCBI Taxonomy" id="167968"/>
    <lineage>
        <taxon>Bacteria</taxon>
        <taxon>Pseudomonadati</taxon>
        <taxon>Thermodesulfobacteriota</taxon>
        <taxon>Desulfovibrionia</taxon>
        <taxon>Desulfovibrionales</taxon>
        <taxon>Desulfovibrionaceae</taxon>
        <taxon>Desulfovibrio</taxon>
        <taxon>environmental samples</taxon>
    </lineage>
</organism>
<protein>
    <submittedName>
        <fullName evidence="1">Protease involved in processing C-terminal end of HycE</fullName>
        <ecNumber evidence="1">3.4.-.-</ecNumber>
    </submittedName>
</protein>
<dbReference type="NCBIfam" id="TIGR00072">
    <property type="entry name" value="hydrog_prot"/>
    <property type="match status" value="1"/>
</dbReference>
<dbReference type="SUPFAM" id="SSF53163">
    <property type="entry name" value="HybD-like"/>
    <property type="match status" value="1"/>
</dbReference>
<gene>
    <name evidence="1" type="primary">hycI</name>
    <name evidence="1" type="ORF">KM92DES2_10485</name>
</gene>
<evidence type="ECO:0000313" key="1">
    <source>
        <dbReference type="EMBL" id="SBV94096.1"/>
    </source>
</evidence>
<name>A0A212J3R1_9BACT</name>
<dbReference type="GO" id="GO:0016485">
    <property type="term" value="P:protein processing"/>
    <property type="evidence" value="ECO:0007669"/>
    <property type="project" value="TreeGrafter"/>
</dbReference>
<dbReference type="InterPro" id="IPR004420">
    <property type="entry name" value="Pept_A31_hyd_mat_HycI"/>
</dbReference>
<dbReference type="PRINTS" id="PR00446">
    <property type="entry name" value="HYDRGNUPTAKE"/>
</dbReference>
<dbReference type="PANTHER" id="PTHR30302:SF4">
    <property type="entry name" value="HYDROGENASE 3 MATURATION PROTEASE"/>
    <property type="match status" value="1"/>
</dbReference>